<gene>
    <name evidence="1" type="ORF">PROFUN_00061</name>
</gene>
<name>A0A2P6P0K9_9EUKA</name>
<dbReference type="Proteomes" id="UP000241769">
    <property type="component" value="Unassembled WGS sequence"/>
</dbReference>
<evidence type="ECO:0000313" key="2">
    <source>
        <dbReference type="Proteomes" id="UP000241769"/>
    </source>
</evidence>
<comment type="caution">
    <text evidence="1">The sequence shown here is derived from an EMBL/GenBank/DDBJ whole genome shotgun (WGS) entry which is preliminary data.</text>
</comment>
<proteinExistence type="predicted"/>
<reference evidence="1 2" key="1">
    <citation type="journal article" date="2018" name="Genome Biol. Evol.">
        <title>Multiple Roots of Fruiting Body Formation in Amoebozoa.</title>
        <authorList>
            <person name="Hillmann F."/>
            <person name="Forbes G."/>
            <person name="Novohradska S."/>
            <person name="Ferling I."/>
            <person name="Riege K."/>
            <person name="Groth M."/>
            <person name="Westermann M."/>
            <person name="Marz M."/>
            <person name="Spaller T."/>
            <person name="Winckler T."/>
            <person name="Schaap P."/>
            <person name="Glockner G."/>
        </authorList>
    </citation>
    <scope>NUCLEOTIDE SEQUENCE [LARGE SCALE GENOMIC DNA]</scope>
    <source>
        <strain evidence="1 2">Jena</strain>
    </source>
</reference>
<accession>A0A2P6P0K9</accession>
<dbReference type="EMBL" id="MDYQ01000001">
    <property type="protein sequence ID" value="PRP89719.1"/>
    <property type="molecule type" value="Genomic_DNA"/>
</dbReference>
<sequence>MTISSLNNQRALFSGLKYEVRVLGALAFRRETNLPTIVEFGYERMANNFGHIFTVDFDNLSVQPPAPTQDEISRWWHMYRQNINIYEQNYHQPSHTNFIKEEQKNSPRLEDTSAPCPRPPVHQQVPLQLTYSTAQIPPPQEPFPHFHLLEPLRDRQRKSYRDESRFLTPKPVIVLRQDSPLRPYIMQCMVSVRLANQFGATLPPEEQSSLVPAEGRPQALLDLYHCRTPPFSFKIDAHLRDMKATLIFLIEYVLSDQSVGRVEVASNVFHFSRKKKNDNEKE</sequence>
<dbReference type="AlphaFoldDB" id="A0A2P6P0K9"/>
<organism evidence="1 2">
    <name type="scientific">Planoprotostelium fungivorum</name>
    <dbReference type="NCBI Taxonomy" id="1890364"/>
    <lineage>
        <taxon>Eukaryota</taxon>
        <taxon>Amoebozoa</taxon>
        <taxon>Evosea</taxon>
        <taxon>Variosea</taxon>
        <taxon>Cavosteliida</taxon>
        <taxon>Cavosteliaceae</taxon>
        <taxon>Planoprotostelium</taxon>
    </lineage>
</organism>
<protein>
    <submittedName>
        <fullName evidence="1">Uncharacterized protein</fullName>
    </submittedName>
</protein>
<dbReference type="InParanoid" id="A0A2P6P0K9"/>
<evidence type="ECO:0000313" key="1">
    <source>
        <dbReference type="EMBL" id="PRP89719.1"/>
    </source>
</evidence>
<keyword evidence="2" id="KW-1185">Reference proteome</keyword>